<accession>A0A9D1X6W5</accession>
<dbReference type="Proteomes" id="UP000886740">
    <property type="component" value="Unassembled WGS sequence"/>
</dbReference>
<proteinExistence type="inferred from homology"/>
<sequence length="498" mass="57123">MKTPFHHSVAVAVLLSLTGCAINPPQEFQQKEESPVIYPDYSGITLPHNIAPMNFQIEVDGEQFIAVASAPKGEQLIASGKVIQWNLKEWHRLLDGNRGDTLSIDIYVQKEGTWNRYRTIKNLIAQEAIDPYLSYRLIEPLYVFYENMSLCQRDLTCFDERTLVNNGRPVEEERGRCVNCHAYQDYNRGGNMQFHVRGYKGGTLLATEDGVRKVDLKSEKSPFDGVYPAWHPTLPLIAYSTNSTRQHFHSKDRQKVEVMDLASGLILYDTKNNRVKTISDKPDELETFPAWSPDGRTLYYVSARYPEGVPMEKDSLFNHYQEFHYDIFRKTFDPESRTFSATADTVLAVSRQGKSATFPRVSPDGKYLLFTMGDYGTFHIWHHDSDLYLMDLASGEARPLSEANSTSTDSYHSWSSDGSWIVFSSRRDDGSYTRPYICHFKDGQASKPFIMPQESPTYYKELFKSYNVPEFMVKPVSVSRKDWQQAIEAPARRATYEP</sequence>
<reference evidence="2" key="2">
    <citation type="submission" date="2021-04" db="EMBL/GenBank/DDBJ databases">
        <authorList>
            <person name="Gilroy R."/>
        </authorList>
    </citation>
    <scope>NUCLEOTIDE SEQUENCE</scope>
    <source>
        <strain evidence="2">ChiGjej6B6-14162</strain>
    </source>
</reference>
<name>A0A9D1X6W5_9BACT</name>
<evidence type="ECO:0000256" key="1">
    <source>
        <dbReference type="ARBA" id="ARBA00009820"/>
    </source>
</evidence>
<dbReference type="SUPFAM" id="SSF82171">
    <property type="entry name" value="DPP6 N-terminal domain-like"/>
    <property type="match status" value="1"/>
</dbReference>
<dbReference type="InterPro" id="IPR011042">
    <property type="entry name" value="6-blade_b-propeller_TolB-like"/>
</dbReference>
<dbReference type="InterPro" id="IPR015943">
    <property type="entry name" value="WD40/YVTN_repeat-like_dom_sf"/>
</dbReference>
<organism evidence="2 3">
    <name type="scientific">Candidatus Parabacteroides intestinipullorum</name>
    <dbReference type="NCBI Taxonomy" id="2838723"/>
    <lineage>
        <taxon>Bacteria</taxon>
        <taxon>Pseudomonadati</taxon>
        <taxon>Bacteroidota</taxon>
        <taxon>Bacteroidia</taxon>
        <taxon>Bacteroidales</taxon>
        <taxon>Tannerellaceae</taxon>
        <taxon>Parabacteroides</taxon>
    </lineage>
</organism>
<gene>
    <name evidence="2" type="ORF">H9977_03030</name>
</gene>
<dbReference type="AlphaFoldDB" id="A0A9D1X6W5"/>
<evidence type="ECO:0000313" key="3">
    <source>
        <dbReference type="Proteomes" id="UP000886740"/>
    </source>
</evidence>
<comment type="similarity">
    <text evidence="1">Belongs to the TolB family.</text>
</comment>
<dbReference type="Gene3D" id="2.130.10.10">
    <property type="entry name" value="YVTN repeat-like/Quinoprotein amine dehydrogenase"/>
    <property type="match status" value="1"/>
</dbReference>
<dbReference type="Gene3D" id="2.120.10.30">
    <property type="entry name" value="TolB, C-terminal domain"/>
    <property type="match status" value="1"/>
</dbReference>
<comment type="caution">
    <text evidence="2">The sequence shown here is derived from an EMBL/GenBank/DDBJ whole genome shotgun (WGS) entry which is preliminary data.</text>
</comment>
<evidence type="ECO:0000313" key="2">
    <source>
        <dbReference type="EMBL" id="HIX74004.1"/>
    </source>
</evidence>
<dbReference type="PANTHER" id="PTHR36842">
    <property type="entry name" value="PROTEIN TOLB HOMOLOG"/>
    <property type="match status" value="1"/>
</dbReference>
<dbReference type="EMBL" id="DXEL01000026">
    <property type="protein sequence ID" value="HIX74004.1"/>
    <property type="molecule type" value="Genomic_DNA"/>
</dbReference>
<dbReference type="InterPro" id="IPR011659">
    <property type="entry name" value="WD40"/>
</dbReference>
<dbReference type="PROSITE" id="PS51257">
    <property type="entry name" value="PROKAR_LIPOPROTEIN"/>
    <property type="match status" value="1"/>
</dbReference>
<reference evidence="2" key="1">
    <citation type="journal article" date="2021" name="PeerJ">
        <title>Extensive microbial diversity within the chicken gut microbiome revealed by metagenomics and culture.</title>
        <authorList>
            <person name="Gilroy R."/>
            <person name="Ravi A."/>
            <person name="Getino M."/>
            <person name="Pursley I."/>
            <person name="Horton D.L."/>
            <person name="Alikhan N.F."/>
            <person name="Baker D."/>
            <person name="Gharbi K."/>
            <person name="Hall N."/>
            <person name="Watson M."/>
            <person name="Adriaenssens E.M."/>
            <person name="Foster-Nyarko E."/>
            <person name="Jarju S."/>
            <person name="Secka A."/>
            <person name="Antonio M."/>
            <person name="Oren A."/>
            <person name="Chaudhuri R.R."/>
            <person name="La Ragione R."/>
            <person name="Hildebrand F."/>
            <person name="Pallen M.J."/>
        </authorList>
    </citation>
    <scope>NUCLEOTIDE SEQUENCE</scope>
    <source>
        <strain evidence="2">ChiGjej6B6-14162</strain>
    </source>
</reference>
<dbReference type="PANTHER" id="PTHR36842:SF1">
    <property type="entry name" value="PROTEIN TOLB"/>
    <property type="match status" value="1"/>
</dbReference>
<protein>
    <submittedName>
        <fullName evidence="2">Uncharacterized protein</fullName>
    </submittedName>
</protein>
<dbReference type="Pfam" id="PF07676">
    <property type="entry name" value="PD40"/>
    <property type="match status" value="3"/>
</dbReference>